<sequence>MASDTEGASRRGRGGRSAKRAQRDAARSVAPAYLTRRIGYVDLLREEELDRIVHHSDRILAEVGIEFRGDPEALALWKGTAAEIDGERVRFPKGMLDRIIAENVQPVFTQHARNPARSVQIGGDHTVFVPAYGPPFVRDLEGGRRYASLKDFENFVKLAYMTPHLHHSGGTICEPVEIPVNKRHLDMVYAHMRWSDKPFMGSVTAPERAQDTVEMCKVLFGADFVDQNCVVTNLININSPLVFDNVMSSALRVYAAANQCCIVTPFILGGAMGPVTIAAALAQAHAEARVGIALTQLIRPGAPVIYGNFFSSLSLKTGAPTFGMPEPALSYLAIGQLARRIGVPLRCGGSLTASKVADFQAAQESVDSLVPAVQSGVNFVLHAAGWLEGGLVMGYEKFVLDADRLGMMARYLEGIDLDDNGFGMDAFAEVGPGNHFLGCAHTMANFETAYINPPLTDSESFEQWHDGGEKDANMRAHERWKAMLDSYVPPEIDPDRDAALQEFISKRKESMPDAWH</sequence>
<feature type="compositionally biased region" description="Basic residues" evidence="5">
    <location>
        <begin position="10"/>
        <end position="20"/>
    </location>
</feature>
<evidence type="ECO:0000313" key="6">
    <source>
        <dbReference type="EMBL" id="MCW2309921.1"/>
    </source>
</evidence>
<keyword evidence="7" id="KW-1185">Reference proteome</keyword>
<comment type="caution">
    <text evidence="6">The sequence shown here is derived from an EMBL/GenBank/DDBJ whole genome shotgun (WGS) entry which is preliminary data.</text>
</comment>
<organism evidence="6 7">
    <name type="scientific">Rhodobium gokarnense</name>
    <dbReference type="NCBI Taxonomy" id="364296"/>
    <lineage>
        <taxon>Bacteria</taxon>
        <taxon>Pseudomonadati</taxon>
        <taxon>Pseudomonadota</taxon>
        <taxon>Alphaproteobacteria</taxon>
        <taxon>Hyphomicrobiales</taxon>
        <taxon>Rhodobiaceae</taxon>
        <taxon>Rhodobium</taxon>
    </lineage>
</organism>
<protein>
    <recommendedName>
        <fullName evidence="4">Methyltransferase</fullName>
        <ecNumber evidence="4">2.1.1.-</ecNumber>
    </recommendedName>
</protein>
<evidence type="ECO:0000313" key="7">
    <source>
        <dbReference type="Proteomes" id="UP001209755"/>
    </source>
</evidence>
<dbReference type="GO" id="GO:0032259">
    <property type="term" value="P:methylation"/>
    <property type="evidence" value="ECO:0007669"/>
    <property type="project" value="UniProtKB-KW"/>
</dbReference>
<evidence type="ECO:0000256" key="1">
    <source>
        <dbReference type="ARBA" id="ARBA00007137"/>
    </source>
</evidence>
<evidence type="ECO:0000256" key="3">
    <source>
        <dbReference type="ARBA" id="ARBA00022679"/>
    </source>
</evidence>
<name>A0ABT3HHP6_9HYPH</name>
<dbReference type="EC" id="2.1.1.-" evidence="4"/>
<dbReference type="RefSeq" id="WP_264603498.1">
    <property type="nucleotide sequence ID" value="NZ_JAOQNS010000016.1"/>
</dbReference>
<evidence type="ECO:0000256" key="4">
    <source>
        <dbReference type="PIRNR" id="PIRNR037567"/>
    </source>
</evidence>
<dbReference type="EMBL" id="JAOQNS010000016">
    <property type="protein sequence ID" value="MCW2309921.1"/>
    <property type="molecule type" value="Genomic_DNA"/>
</dbReference>
<reference evidence="7" key="1">
    <citation type="submission" date="2023-07" db="EMBL/GenBank/DDBJ databases">
        <title>Genome sequencing of Purple Non-Sulfur Bacteria from various extreme environments.</title>
        <authorList>
            <person name="Mayer M."/>
        </authorList>
    </citation>
    <scope>NUCLEOTIDE SEQUENCE [LARGE SCALE GENOMIC DNA]</scope>
    <source>
        <strain evidence="7">DSM 17935</strain>
    </source>
</reference>
<keyword evidence="3 4" id="KW-0808">Transferase</keyword>
<dbReference type="InterPro" id="IPR038601">
    <property type="entry name" value="MttB-like_sf"/>
</dbReference>
<dbReference type="Gene3D" id="3.20.20.480">
    <property type="entry name" value="Trimethylamine methyltransferase-like"/>
    <property type="match status" value="1"/>
</dbReference>
<dbReference type="PIRSF" id="PIRSF037567">
    <property type="entry name" value="MTTB_MeTrfase"/>
    <property type="match status" value="1"/>
</dbReference>
<comment type="similarity">
    <text evidence="1 4">Belongs to the trimethylamine methyltransferase family.</text>
</comment>
<feature type="region of interest" description="Disordered" evidence="5">
    <location>
        <begin position="1"/>
        <end position="25"/>
    </location>
</feature>
<keyword evidence="2 6" id="KW-0489">Methyltransferase</keyword>
<evidence type="ECO:0000256" key="2">
    <source>
        <dbReference type="ARBA" id="ARBA00022603"/>
    </source>
</evidence>
<dbReference type="GO" id="GO:0043834">
    <property type="term" value="F:trimethylamine methyltransferase activity"/>
    <property type="evidence" value="ECO:0007669"/>
    <property type="project" value="UniProtKB-EC"/>
</dbReference>
<proteinExistence type="inferred from homology"/>
<gene>
    <name evidence="6" type="ORF">M2319_004285</name>
</gene>
<dbReference type="Proteomes" id="UP001209755">
    <property type="component" value="Unassembled WGS sequence"/>
</dbReference>
<accession>A0ABT3HHP6</accession>
<dbReference type="Pfam" id="PF06253">
    <property type="entry name" value="MTTB"/>
    <property type="match status" value="1"/>
</dbReference>
<dbReference type="InterPro" id="IPR010426">
    <property type="entry name" value="MTTB_MeTrfase"/>
</dbReference>
<evidence type="ECO:0000256" key="5">
    <source>
        <dbReference type="SAM" id="MobiDB-lite"/>
    </source>
</evidence>